<feature type="region of interest" description="Disordered" evidence="3">
    <location>
        <begin position="1"/>
        <end position="32"/>
    </location>
</feature>
<dbReference type="Pfam" id="PF04082">
    <property type="entry name" value="Fungal_trans"/>
    <property type="match status" value="1"/>
</dbReference>
<evidence type="ECO:0000313" key="5">
    <source>
        <dbReference type="EMBL" id="KAH6890680.1"/>
    </source>
</evidence>
<organism evidence="5 6">
    <name type="scientific">Thelonectria olida</name>
    <dbReference type="NCBI Taxonomy" id="1576542"/>
    <lineage>
        <taxon>Eukaryota</taxon>
        <taxon>Fungi</taxon>
        <taxon>Dikarya</taxon>
        <taxon>Ascomycota</taxon>
        <taxon>Pezizomycotina</taxon>
        <taxon>Sordariomycetes</taxon>
        <taxon>Hypocreomycetidae</taxon>
        <taxon>Hypocreales</taxon>
        <taxon>Nectriaceae</taxon>
        <taxon>Thelonectria</taxon>
    </lineage>
</organism>
<evidence type="ECO:0000256" key="2">
    <source>
        <dbReference type="ARBA" id="ARBA00023242"/>
    </source>
</evidence>
<accession>A0A9P9AQ68</accession>
<dbReference type="Proteomes" id="UP000777438">
    <property type="component" value="Unassembled WGS sequence"/>
</dbReference>
<feature type="region of interest" description="Disordered" evidence="3">
    <location>
        <begin position="50"/>
        <end position="153"/>
    </location>
</feature>
<dbReference type="PROSITE" id="PS00463">
    <property type="entry name" value="ZN2_CY6_FUNGAL_1"/>
    <property type="match status" value="1"/>
</dbReference>
<reference evidence="5 6" key="1">
    <citation type="journal article" date="2021" name="Nat. Commun.">
        <title>Genetic determinants of endophytism in the Arabidopsis root mycobiome.</title>
        <authorList>
            <person name="Mesny F."/>
            <person name="Miyauchi S."/>
            <person name="Thiergart T."/>
            <person name="Pickel B."/>
            <person name="Atanasova L."/>
            <person name="Karlsson M."/>
            <person name="Huettel B."/>
            <person name="Barry K.W."/>
            <person name="Haridas S."/>
            <person name="Chen C."/>
            <person name="Bauer D."/>
            <person name="Andreopoulos W."/>
            <person name="Pangilinan J."/>
            <person name="LaButti K."/>
            <person name="Riley R."/>
            <person name="Lipzen A."/>
            <person name="Clum A."/>
            <person name="Drula E."/>
            <person name="Henrissat B."/>
            <person name="Kohler A."/>
            <person name="Grigoriev I.V."/>
            <person name="Martin F.M."/>
            <person name="Hacquard S."/>
        </authorList>
    </citation>
    <scope>NUCLEOTIDE SEQUENCE [LARGE SCALE GENOMIC DNA]</scope>
    <source>
        <strain evidence="5 6">MPI-CAGE-CH-0241</strain>
    </source>
</reference>
<feature type="region of interest" description="Disordered" evidence="3">
    <location>
        <begin position="168"/>
        <end position="205"/>
    </location>
</feature>
<dbReference type="SMART" id="SM00066">
    <property type="entry name" value="GAL4"/>
    <property type="match status" value="1"/>
</dbReference>
<dbReference type="InterPro" id="IPR001138">
    <property type="entry name" value="Zn2Cys6_DnaBD"/>
</dbReference>
<dbReference type="GO" id="GO:0003677">
    <property type="term" value="F:DNA binding"/>
    <property type="evidence" value="ECO:0007669"/>
    <property type="project" value="InterPro"/>
</dbReference>
<feature type="domain" description="Zn(2)-C6 fungal-type" evidence="4">
    <location>
        <begin position="31"/>
        <end position="65"/>
    </location>
</feature>
<dbReference type="GO" id="GO:0006351">
    <property type="term" value="P:DNA-templated transcription"/>
    <property type="evidence" value="ECO:0007669"/>
    <property type="project" value="InterPro"/>
</dbReference>
<dbReference type="GO" id="GO:0008270">
    <property type="term" value="F:zinc ion binding"/>
    <property type="evidence" value="ECO:0007669"/>
    <property type="project" value="InterPro"/>
</dbReference>
<comment type="caution">
    <text evidence="5">The sequence shown here is derived from an EMBL/GenBank/DDBJ whole genome shotgun (WGS) entry which is preliminary data.</text>
</comment>
<evidence type="ECO:0000313" key="6">
    <source>
        <dbReference type="Proteomes" id="UP000777438"/>
    </source>
</evidence>
<keyword evidence="6" id="KW-1185">Reference proteome</keyword>
<dbReference type="InterPro" id="IPR052761">
    <property type="entry name" value="Fungal_Detox/Toxin_TFs"/>
</dbReference>
<dbReference type="PANTHER" id="PTHR47425:SF2">
    <property type="entry name" value="FARB-RELATED"/>
    <property type="match status" value="1"/>
</dbReference>
<dbReference type="PANTHER" id="PTHR47425">
    <property type="entry name" value="FARB-RELATED"/>
    <property type="match status" value="1"/>
</dbReference>
<evidence type="ECO:0000256" key="3">
    <source>
        <dbReference type="SAM" id="MobiDB-lite"/>
    </source>
</evidence>
<dbReference type="Pfam" id="PF00172">
    <property type="entry name" value="Zn_clus"/>
    <property type="match status" value="1"/>
</dbReference>
<evidence type="ECO:0000259" key="4">
    <source>
        <dbReference type="PROSITE" id="PS50048"/>
    </source>
</evidence>
<sequence length="686" mass="76652">MEKPSPMDYPTELTPSSQPDVPTHRGKPSKACVPCRARKVKCNASVVGLPCSSCSSRQCPESCVLSARKRRKRTVRPLPASNESGRSRSHAPSDQHLRGRQTVAGTPGGSGHTTNSSHPRRADKPHEVVGSSQLHESPDLTDCEDPGQPRPDQADLQYLNILHDAVNDSDTATDQPHGTASNTPFSSKPDNALTPQARPWNKPPQLDDIDEEYLAKKGVFKLPPPHHLDTFLKAFFEYLYPFSPVIERVDFIRSYRSGNCSLFLLRAIMAAATLYVPMDVISECGFGSRSAAQESFFSKANTLHDFHYESDPLSMLQGCIILGSILLDHPTDRDFQYWYTNSIRLAVKLNIRSACTRGDGPCRFVKLYKRIWWVLCNRDVFQSFVNTLNVRFLESAPRIKPITEDDWEAEDVSEGFGLLSPISHQQKASFIAQCELAQISGQCLSAVTQGLQQDPCQLIRPLDAWRMSLADKMQIGDPFHNGDIYYPEALATSYRFESIMCRLIRRHRRYSQDASWSGWAKQRLRSAILEMDTIAKRVLANDTLRKFPINFITTMPALLALHIESALDPSETDLVRAMARISINQTMLVLNEGREIPAIKRALPAFEAVLSKKNLCPVPLNNTEPTSCQSPSDQHSLNETHASPHTDFSMVCSQIGQGEHPSLYGDILGFDFLDGWQIDQLGFAGI</sequence>
<dbReference type="CDD" id="cd00067">
    <property type="entry name" value="GAL4"/>
    <property type="match status" value="1"/>
</dbReference>
<dbReference type="OrthoDB" id="5121955at2759"/>
<feature type="compositionally biased region" description="Polar residues" evidence="3">
    <location>
        <begin position="168"/>
        <end position="189"/>
    </location>
</feature>
<gene>
    <name evidence="5" type="ORF">B0T10DRAFT_486434</name>
</gene>
<dbReference type="CDD" id="cd12148">
    <property type="entry name" value="fungal_TF_MHR"/>
    <property type="match status" value="1"/>
</dbReference>
<dbReference type="InterPro" id="IPR036864">
    <property type="entry name" value="Zn2-C6_fun-type_DNA-bd_sf"/>
</dbReference>
<feature type="non-terminal residue" evidence="5">
    <location>
        <position position="1"/>
    </location>
</feature>
<dbReference type="GO" id="GO:0000981">
    <property type="term" value="F:DNA-binding transcription factor activity, RNA polymerase II-specific"/>
    <property type="evidence" value="ECO:0007669"/>
    <property type="project" value="InterPro"/>
</dbReference>
<proteinExistence type="predicted"/>
<dbReference type="EMBL" id="JAGPYM010000009">
    <property type="protein sequence ID" value="KAH6890680.1"/>
    <property type="molecule type" value="Genomic_DNA"/>
</dbReference>
<dbReference type="PROSITE" id="PS50048">
    <property type="entry name" value="ZN2_CY6_FUNGAL_2"/>
    <property type="match status" value="1"/>
</dbReference>
<dbReference type="AlphaFoldDB" id="A0A9P9AQ68"/>
<name>A0A9P9AQ68_9HYPO</name>
<dbReference type="InterPro" id="IPR007219">
    <property type="entry name" value="XnlR_reg_dom"/>
</dbReference>
<dbReference type="SUPFAM" id="SSF57701">
    <property type="entry name" value="Zn2/Cys6 DNA-binding domain"/>
    <property type="match status" value="1"/>
</dbReference>
<evidence type="ECO:0000256" key="1">
    <source>
        <dbReference type="ARBA" id="ARBA00022723"/>
    </source>
</evidence>
<protein>
    <recommendedName>
        <fullName evidence="4">Zn(2)-C6 fungal-type domain-containing protein</fullName>
    </recommendedName>
</protein>
<keyword evidence="2" id="KW-0539">Nucleus</keyword>
<keyword evidence="1" id="KW-0479">Metal-binding</keyword>